<protein>
    <recommendedName>
        <fullName evidence="2">Methyltransferase</fullName>
        <ecNumber evidence="2">2.1.1.-</ecNumber>
    </recommendedName>
</protein>
<comment type="caution">
    <text evidence="3">The sequence shown here is derived from an EMBL/GenBank/DDBJ whole genome shotgun (WGS) entry which is preliminary data.</text>
</comment>
<evidence type="ECO:0000256" key="1">
    <source>
        <dbReference type="ARBA" id="ARBA00022603"/>
    </source>
</evidence>
<reference evidence="3 4" key="1">
    <citation type="journal article" date="2020" name="IScience">
        <title>Genome Sequencing of the Endangered Kingdonia uniflora (Circaeasteraceae, Ranunculales) Reveals Potential Mechanisms of Evolutionary Specialization.</title>
        <authorList>
            <person name="Sun Y."/>
            <person name="Deng T."/>
            <person name="Zhang A."/>
            <person name="Moore M.J."/>
            <person name="Landis J.B."/>
            <person name="Lin N."/>
            <person name="Zhang H."/>
            <person name="Zhang X."/>
            <person name="Huang J."/>
            <person name="Zhang X."/>
            <person name="Sun H."/>
            <person name="Wang H."/>
        </authorList>
    </citation>
    <scope>NUCLEOTIDE SEQUENCE [LARGE SCALE GENOMIC DNA]</scope>
    <source>
        <strain evidence="3">TB1705</strain>
        <tissue evidence="3">Leaf</tissue>
    </source>
</reference>
<dbReference type="GO" id="GO:0032259">
    <property type="term" value="P:methylation"/>
    <property type="evidence" value="ECO:0007669"/>
    <property type="project" value="UniProtKB-KW"/>
</dbReference>
<evidence type="ECO:0000313" key="4">
    <source>
        <dbReference type="Proteomes" id="UP000541444"/>
    </source>
</evidence>
<gene>
    <name evidence="3" type="ORF">GIB67_041978</name>
</gene>
<dbReference type="Pfam" id="PF03141">
    <property type="entry name" value="Methyltransf_29"/>
    <property type="match status" value="1"/>
</dbReference>
<keyword evidence="2" id="KW-0812">Transmembrane</keyword>
<comment type="similarity">
    <text evidence="2">Belongs to the methyltransferase superfamily.</text>
</comment>
<evidence type="ECO:0000313" key="3">
    <source>
        <dbReference type="EMBL" id="KAF6172655.1"/>
    </source>
</evidence>
<dbReference type="EC" id="2.1.1.-" evidence="2"/>
<dbReference type="AlphaFoldDB" id="A0A7J7NZP6"/>
<dbReference type="GO" id="GO:0005737">
    <property type="term" value="C:cytoplasm"/>
    <property type="evidence" value="ECO:0007669"/>
    <property type="project" value="TreeGrafter"/>
</dbReference>
<dbReference type="PANTHER" id="PTHR10108">
    <property type="entry name" value="SAM-DEPENDENT METHYLTRANSFERASE"/>
    <property type="match status" value="1"/>
</dbReference>
<dbReference type="GO" id="GO:0008168">
    <property type="term" value="F:methyltransferase activity"/>
    <property type="evidence" value="ECO:0007669"/>
    <property type="project" value="UniProtKB-UniRule"/>
</dbReference>
<sequence length="123" mass="13855">MRPLFGRKLQKFIAIHLPYFIFMYYSKQGGLPPLCKEDYDAQAYYQPLQSGISGTTSKRWVSMQNRSSGLRLSSTELAVHGLNAAFVEAEKSARVMNVVPIKTTNTLPLILDQGFAGVLHDWM</sequence>
<keyword evidence="4" id="KW-1185">Reference proteome</keyword>
<name>A0A7J7NZP6_9MAGN</name>
<keyword evidence="2" id="KW-0808">Transferase</keyword>
<dbReference type="EMBL" id="JACGCM010000412">
    <property type="protein sequence ID" value="KAF6172655.1"/>
    <property type="molecule type" value="Genomic_DNA"/>
</dbReference>
<dbReference type="PANTHER" id="PTHR10108:SF1083">
    <property type="entry name" value="METHYLTRANSFERASE PMT4-RELATED"/>
    <property type="match status" value="1"/>
</dbReference>
<evidence type="ECO:0000256" key="2">
    <source>
        <dbReference type="RuleBase" id="RU366043"/>
    </source>
</evidence>
<accession>A0A7J7NZP6</accession>
<keyword evidence="2" id="KW-0735">Signal-anchor</keyword>
<dbReference type="Proteomes" id="UP000541444">
    <property type="component" value="Unassembled WGS sequence"/>
</dbReference>
<organism evidence="3 4">
    <name type="scientific">Kingdonia uniflora</name>
    <dbReference type="NCBI Taxonomy" id="39325"/>
    <lineage>
        <taxon>Eukaryota</taxon>
        <taxon>Viridiplantae</taxon>
        <taxon>Streptophyta</taxon>
        <taxon>Embryophyta</taxon>
        <taxon>Tracheophyta</taxon>
        <taxon>Spermatophyta</taxon>
        <taxon>Magnoliopsida</taxon>
        <taxon>Ranunculales</taxon>
        <taxon>Circaeasteraceae</taxon>
        <taxon>Kingdonia</taxon>
    </lineage>
</organism>
<dbReference type="InterPro" id="IPR004159">
    <property type="entry name" value="Put_SAM_MeTrfase"/>
</dbReference>
<comment type="subcellular location">
    <subcellularLocation>
        <location evidence="2">Membrane</location>
        <topology evidence="2">Single-pass type II membrane protein</topology>
    </subcellularLocation>
</comment>
<keyword evidence="1 2" id="KW-0489">Methyltransferase</keyword>
<keyword evidence="2" id="KW-0325">Glycoprotein</keyword>
<dbReference type="GO" id="GO:0016020">
    <property type="term" value="C:membrane"/>
    <property type="evidence" value="ECO:0007669"/>
    <property type="project" value="UniProtKB-SubCell"/>
</dbReference>
<proteinExistence type="inferred from homology"/>